<dbReference type="SUPFAM" id="SSF52266">
    <property type="entry name" value="SGNH hydrolase"/>
    <property type="match status" value="1"/>
</dbReference>
<keyword evidence="1" id="KW-0812">Transmembrane</keyword>
<organism evidence="3 4">
    <name type="scientific">Georgenia muralis</name>
    <dbReference type="NCBI Taxonomy" id="154117"/>
    <lineage>
        <taxon>Bacteria</taxon>
        <taxon>Bacillati</taxon>
        <taxon>Actinomycetota</taxon>
        <taxon>Actinomycetes</taxon>
        <taxon>Micrococcales</taxon>
        <taxon>Bogoriellaceae</taxon>
        <taxon>Georgenia</taxon>
    </lineage>
</organism>
<protein>
    <submittedName>
        <fullName evidence="3">Lysophospholipase L1-like esterase</fullName>
    </submittedName>
</protein>
<dbReference type="Gene3D" id="3.40.50.1110">
    <property type="entry name" value="SGNH hydrolase"/>
    <property type="match status" value="1"/>
</dbReference>
<evidence type="ECO:0000256" key="1">
    <source>
        <dbReference type="SAM" id="Phobius"/>
    </source>
</evidence>
<evidence type="ECO:0000259" key="2">
    <source>
        <dbReference type="Pfam" id="PF13472"/>
    </source>
</evidence>
<evidence type="ECO:0000313" key="3">
    <source>
        <dbReference type="EMBL" id="RPF28256.1"/>
    </source>
</evidence>
<sequence>MRTVDLQRPGDELGAQRARHRVRGGAVGATGGGALALMTVMTALAAALARGQVAALRRRDWPSTAPLAVDVTVTPSTGAGAGAGVVELGAFGDSAMAGVGVDRLDDVLSVQLAQRVADATGRAVHVVGYARSGARTLDVLTRQVPAVRRTPDVSVLVVGTNDVIHATSPLALTRTCEAMLDGLETIGAPVVMSSLPEFRAMRALPGPVMSAARGYGSMVGVVQRRAAAPRPRVRLVDVVGAVGEEFVEDPDMMSTDSFHPSAAGYGRIADALAPAVLSVLTSFELTGGPR</sequence>
<proteinExistence type="predicted"/>
<gene>
    <name evidence="3" type="ORF">EDD32_2777</name>
</gene>
<dbReference type="CDD" id="cd01836">
    <property type="entry name" value="FeeA_FeeB_like"/>
    <property type="match status" value="1"/>
</dbReference>
<dbReference type="Proteomes" id="UP000280726">
    <property type="component" value="Unassembled WGS sequence"/>
</dbReference>
<keyword evidence="4" id="KW-1185">Reference proteome</keyword>
<dbReference type="EMBL" id="RKRA01000001">
    <property type="protein sequence ID" value="RPF28256.1"/>
    <property type="molecule type" value="Genomic_DNA"/>
</dbReference>
<feature type="transmembrane region" description="Helical" evidence="1">
    <location>
        <begin position="26"/>
        <end position="49"/>
    </location>
</feature>
<accession>A0A3N4Z8M8</accession>
<keyword evidence="1" id="KW-1133">Transmembrane helix</keyword>
<dbReference type="Pfam" id="PF13472">
    <property type="entry name" value="Lipase_GDSL_2"/>
    <property type="match status" value="1"/>
</dbReference>
<dbReference type="InterPro" id="IPR036514">
    <property type="entry name" value="SGNH_hydro_sf"/>
</dbReference>
<comment type="caution">
    <text evidence="3">The sequence shown here is derived from an EMBL/GenBank/DDBJ whole genome shotgun (WGS) entry which is preliminary data.</text>
</comment>
<keyword evidence="1" id="KW-0472">Membrane</keyword>
<reference evidence="3 4" key="1">
    <citation type="submission" date="2018-11" db="EMBL/GenBank/DDBJ databases">
        <title>Sequencing the genomes of 1000 actinobacteria strains.</title>
        <authorList>
            <person name="Klenk H.-P."/>
        </authorList>
    </citation>
    <scope>NUCLEOTIDE SEQUENCE [LARGE SCALE GENOMIC DNA]</scope>
    <source>
        <strain evidence="3 4">DSM 14418</strain>
    </source>
</reference>
<dbReference type="InterPro" id="IPR013830">
    <property type="entry name" value="SGNH_hydro"/>
</dbReference>
<feature type="domain" description="SGNH hydrolase-type esterase" evidence="2">
    <location>
        <begin position="90"/>
        <end position="265"/>
    </location>
</feature>
<name>A0A3N4Z8M8_9MICO</name>
<dbReference type="AlphaFoldDB" id="A0A3N4Z8M8"/>
<evidence type="ECO:0000313" key="4">
    <source>
        <dbReference type="Proteomes" id="UP000280726"/>
    </source>
</evidence>